<reference evidence="3" key="1">
    <citation type="submission" date="2022-10" db="EMBL/GenBank/DDBJ databases">
        <title>Culturing micro-colonial fungi from biological soil crusts in the Mojave desert and describing Neophaeococcomyces mojavensis, and introducing the new genera and species Taxawa tesnikishii.</title>
        <authorList>
            <person name="Kurbessoian T."/>
            <person name="Stajich J.E."/>
        </authorList>
    </citation>
    <scope>NUCLEOTIDE SEQUENCE</scope>
    <source>
        <strain evidence="3">TK_41</strain>
    </source>
</reference>
<feature type="compositionally biased region" description="Low complexity" evidence="1">
    <location>
        <begin position="88"/>
        <end position="104"/>
    </location>
</feature>
<proteinExistence type="predicted"/>
<feature type="transmembrane region" description="Helical" evidence="2">
    <location>
        <begin position="199"/>
        <end position="228"/>
    </location>
</feature>
<evidence type="ECO:0000313" key="4">
    <source>
        <dbReference type="Proteomes" id="UP001172673"/>
    </source>
</evidence>
<feature type="region of interest" description="Disordered" evidence="1">
    <location>
        <begin position="1"/>
        <end position="104"/>
    </location>
</feature>
<evidence type="ECO:0000256" key="2">
    <source>
        <dbReference type="SAM" id="Phobius"/>
    </source>
</evidence>
<feature type="transmembrane region" description="Helical" evidence="2">
    <location>
        <begin position="114"/>
        <end position="134"/>
    </location>
</feature>
<organism evidence="3 4">
    <name type="scientific">Cladophialophora chaetospira</name>
    <dbReference type="NCBI Taxonomy" id="386627"/>
    <lineage>
        <taxon>Eukaryota</taxon>
        <taxon>Fungi</taxon>
        <taxon>Dikarya</taxon>
        <taxon>Ascomycota</taxon>
        <taxon>Pezizomycotina</taxon>
        <taxon>Eurotiomycetes</taxon>
        <taxon>Chaetothyriomycetidae</taxon>
        <taxon>Chaetothyriales</taxon>
        <taxon>Herpotrichiellaceae</taxon>
        <taxon>Cladophialophora</taxon>
    </lineage>
</organism>
<feature type="compositionally biased region" description="Polar residues" evidence="1">
    <location>
        <begin position="71"/>
        <end position="81"/>
    </location>
</feature>
<protein>
    <recommendedName>
        <fullName evidence="5">PGG domain-containing protein</fullName>
    </recommendedName>
</protein>
<gene>
    <name evidence="3" type="ORF">H2200_005532</name>
</gene>
<keyword evidence="2" id="KW-1133">Transmembrane helix</keyword>
<keyword evidence="2" id="KW-0472">Membrane</keyword>
<keyword evidence="2" id="KW-0812">Transmembrane</keyword>
<evidence type="ECO:0000313" key="3">
    <source>
        <dbReference type="EMBL" id="KAJ9610755.1"/>
    </source>
</evidence>
<dbReference type="Proteomes" id="UP001172673">
    <property type="component" value="Unassembled WGS sequence"/>
</dbReference>
<dbReference type="EMBL" id="JAPDRK010000007">
    <property type="protein sequence ID" value="KAJ9610755.1"/>
    <property type="molecule type" value="Genomic_DNA"/>
</dbReference>
<feature type="compositionally biased region" description="Polar residues" evidence="1">
    <location>
        <begin position="18"/>
        <end position="27"/>
    </location>
</feature>
<feature type="transmembrane region" description="Helical" evidence="2">
    <location>
        <begin position="154"/>
        <end position="178"/>
    </location>
</feature>
<sequence>MVAGEPQEMQYLHPGRLSDQSSRTAVATNHADSKPERLLQAILDELQNKKDANPDLSLITTEKRDFVNPGEASQPNPNPHSLSRPDLSRGISNSSSGSTRSQAGSGEEQFYQQLFTALVAFCVFGGSITFQCIFQTMPETTENKHITPKRARTFIALSWLIFTMDLSLSSIVLAALYVSKMRAREGEQKDSWHKRLHRYVNLVAALVLPLGAVAALIFAALAVSVLSIAVGKTALISVIVLGGAIVLWWFSFCIRHYCRRRKERKNPA</sequence>
<evidence type="ECO:0008006" key="5">
    <source>
        <dbReference type="Google" id="ProtNLM"/>
    </source>
</evidence>
<dbReference type="AlphaFoldDB" id="A0AA39CJQ2"/>
<name>A0AA39CJQ2_9EURO</name>
<evidence type="ECO:0000256" key="1">
    <source>
        <dbReference type="SAM" id="MobiDB-lite"/>
    </source>
</evidence>
<keyword evidence="4" id="KW-1185">Reference proteome</keyword>
<comment type="caution">
    <text evidence="3">The sequence shown here is derived from an EMBL/GenBank/DDBJ whole genome shotgun (WGS) entry which is preliminary data.</text>
</comment>
<accession>A0AA39CJQ2</accession>
<feature type="transmembrane region" description="Helical" evidence="2">
    <location>
        <begin position="234"/>
        <end position="254"/>
    </location>
</feature>